<evidence type="ECO:0000313" key="1">
    <source>
        <dbReference type="EMBL" id="RKF60441.1"/>
    </source>
</evidence>
<feature type="non-terminal residue" evidence="1">
    <location>
        <position position="1"/>
    </location>
</feature>
<name>A0A420HSL7_9PEZI</name>
<keyword evidence="2" id="KW-1185">Reference proteome</keyword>
<organism evidence="1 2">
    <name type="scientific">Erysiphe neolycopersici</name>
    <dbReference type="NCBI Taxonomy" id="212602"/>
    <lineage>
        <taxon>Eukaryota</taxon>
        <taxon>Fungi</taxon>
        <taxon>Dikarya</taxon>
        <taxon>Ascomycota</taxon>
        <taxon>Pezizomycotina</taxon>
        <taxon>Leotiomycetes</taxon>
        <taxon>Erysiphales</taxon>
        <taxon>Erysiphaceae</taxon>
        <taxon>Erysiphe</taxon>
    </lineage>
</organism>
<gene>
    <name evidence="1" type="ORF">OnM2_051011</name>
</gene>
<proteinExistence type="predicted"/>
<reference evidence="1 2" key="1">
    <citation type="journal article" date="2018" name="BMC Genomics">
        <title>Comparative genome analyses reveal sequence features reflecting distinct modes of host-adaptation between dicot and monocot powdery mildew.</title>
        <authorList>
            <person name="Wu Y."/>
            <person name="Ma X."/>
            <person name="Pan Z."/>
            <person name="Kale S.D."/>
            <person name="Song Y."/>
            <person name="King H."/>
            <person name="Zhang Q."/>
            <person name="Presley C."/>
            <person name="Deng X."/>
            <person name="Wei C.I."/>
            <person name="Xiao S."/>
        </authorList>
    </citation>
    <scope>NUCLEOTIDE SEQUENCE [LARGE SCALE GENOMIC DNA]</scope>
    <source>
        <strain evidence="1">UMSG2</strain>
    </source>
</reference>
<dbReference type="AlphaFoldDB" id="A0A420HSL7"/>
<comment type="caution">
    <text evidence="1">The sequence shown here is derived from an EMBL/GenBank/DDBJ whole genome shotgun (WGS) entry which is preliminary data.</text>
</comment>
<protein>
    <submittedName>
        <fullName evidence="1">Uncharacterized protein</fullName>
    </submittedName>
</protein>
<dbReference type="EMBL" id="MCFK01005109">
    <property type="protein sequence ID" value="RKF60441.1"/>
    <property type="molecule type" value="Genomic_DNA"/>
</dbReference>
<dbReference type="Proteomes" id="UP000286134">
    <property type="component" value="Unassembled WGS sequence"/>
</dbReference>
<accession>A0A420HSL7</accession>
<evidence type="ECO:0000313" key="2">
    <source>
        <dbReference type="Proteomes" id="UP000286134"/>
    </source>
</evidence>
<sequence length="226" mass="24852">GKTSPQKSVWKRRASSNSFRIGGKSIKALRENDALGQTQNYDPQLSGNIGIQNESEKEARLAQEKEHSDLMTFVFREFGRPVCAVLAEYNSDSKVTRSEVLTASIEYKWEGMSGTGEVPLYGSKKSSASMLLTGEIRDVDQSGNCEDFERWIDRGVKRIKSVASIIPTDRKGFQAPIAVKISRNNIPINVAIPAEASQADQGSDMIVVTIGFLRQSFGNIIKTAFG</sequence>